<gene>
    <name evidence="3" type="ORF">PG991_013127</name>
</gene>
<feature type="transmembrane region" description="Helical" evidence="2">
    <location>
        <begin position="76"/>
        <end position="96"/>
    </location>
</feature>
<sequence length="273" mass="30543">MDPTQQPIAPQQPQQAHRPQQYQPYQPYPTGAPAQQPPPTSRPWHNAKIALHAISIVFCIILIGISIALAVNPRVLSLQVVWIAPEAAAAIIWSVAELITVCVRKGQHRGIHPGAHVGLHLIFWLAFLVGAGLTAYIVAVYVEEQTYYSSYRYNRYASLSFYLRSLQAELAFLILLLIIHFTLFVRACVETARRNRTAQQPVFVPVNAYYASYPMQQQQAQQPVYPMQQPQQAHLSANYGQPKEVQPQYTGSTQPSVPAQTHDDGVQHVGHAH</sequence>
<dbReference type="Proteomes" id="UP001396898">
    <property type="component" value="Unassembled WGS sequence"/>
</dbReference>
<protein>
    <recommendedName>
        <fullName evidence="5">MARVEL domain-containing protein</fullName>
    </recommendedName>
</protein>
<keyword evidence="2" id="KW-1133">Transmembrane helix</keyword>
<feature type="region of interest" description="Disordered" evidence="1">
    <location>
        <begin position="241"/>
        <end position="273"/>
    </location>
</feature>
<name>A0ABR1R549_9PEZI</name>
<feature type="transmembrane region" description="Helical" evidence="2">
    <location>
        <begin position="49"/>
        <end position="70"/>
    </location>
</feature>
<keyword evidence="2" id="KW-0472">Membrane</keyword>
<evidence type="ECO:0000256" key="1">
    <source>
        <dbReference type="SAM" id="MobiDB-lite"/>
    </source>
</evidence>
<organism evidence="3 4">
    <name type="scientific">Apiospora marii</name>
    <dbReference type="NCBI Taxonomy" id="335849"/>
    <lineage>
        <taxon>Eukaryota</taxon>
        <taxon>Fungi</taxon>
        <taxon>Dikarya</taxon>
        <taxon>Ascomycota</taxon>
        <taxon>Pezizomycotina</taxon>
        <taxon>Sordariomycetes</taxon>
        <taxon>Xylariomycetidae</taxon>
        <taxon>Amphisphaeriales</taxon>
        <taxon>Apiosporaceae</taxon>
        <taxon>Apiospora</taxon>
    </lineage>
</organism>
<dbReference type="SUPFAM" id="SSF81995">
    <property type="entry name" value="beta-sandwich domain of Sec23/24"/>
    <property type="match status" value="1"/>
</dbReference>
<accession>A0ABR1R549</accession>
<evidence type="ECO:0000256" key="2">
    <source>
        <dbReference type="SAM" id="Phobius"/>
    </source>
</evidence>
<evidence type="ECO:0000313" key="3">
    <source>
        <dbReference type="EMBL" id="KAK8000905.1"/>
    </source>
</evidence>
<feature type="transmembrane region" description="Helical" evidence="2">
    <location>
        <begin position="117"/>
        <end position="142"/>
    </location>
</feature>
<feature type="compositionally biased region" description="Polar residues" evidence="1">
    <location>
        <begin position="247"/>
        <end position="259"/>
    </location>
</feature>
<feature type="region of interest" description="Disordered" evidence="1">
    <location>
        <begin position="1"/>
        <end position="41"/>
    </location>
</feature>
<evidence type="ECO:0008006" key="5">
    <source>
        <dbReference type="Google" id="ProtNLM"/>
    </source>
</evidence>
<comment type="caution">
    <text evidence="3">The sequence shown here is derived from an EMBL/GenBank/DDBJ whole genome shotgun (WGS) entry which is preliminary data.</text>
</comment>
<keyword evidence="2" id="KW-0812">Transmembrane</keyword>
<evidence type="ECO:0000313" key="4">
    <source>
        <dbReference type="Proteomes" id="UP001396898"/>
    </source>
</evidence>
<reference evidence="3 4" key="1">
    <citation type="submission" date="2023-01" db="EMBL/GenBank/DDBJ databases">
        <title>Analysis of 21 Apiospora genomes using comparative genomics revels a genus with tremendous synthesis potential of carbohydrate active enzymes and secondary metabolites.</title>
        <authorList>
            <person name="Sorensen T."/>
        </authorList>
    </citation>
    <scope>NUCLEOTIDE SEQUENCE [LARGE SCALE GENOMIC DNA]</scope>
    <source>
        <strain evidence="3 4">CBS 20057</strain>
    </source>
</reference>
<dbReference type="EMBL" id="JAQQWI010000018">
    <property type="protein sequence ID" value="KAK8000905.1"/>
    <property type="molecule type" value="Genomic_DNA"/>
</dbReference>
<keyword evidence="4" id="KW-1185">Reference proteome</keyword>
<proteinExistence type="predicted"/>
<feature type="transmembrane region" description="Helical" evidence="2">
    <location>
        <begin position="170"/>
        <end position="189"/>
    </location>
</feature>
<feature type="compositionally biased region" description="Low complexity" evidence="1">
    <location>
        <begin position="1"/>
        <end position="34"/>
    </location>
</feature>